<evidence type="ECO:0000256" key="1">
    <source>
        <dbReference type="SAM" id="SignalP"/>
    </source>
</evidence>
<dbReference type="Proteomes" id="UP000274578">
    <property type="component" value="Chromosome 1"/>
</dbReference>
<dbReference type="KEGG" id="poc:NCTC13071_02603"/>
<feature type="chain" id="PRO_5019477664" description="DUF1735 domain-containing protein" evidence="1">
    <location>
        <begin position="25"/>
        <end position="263"/>
    </location>
</feature>
<keyword evidence="1" id="KW-0732">Signal</keyword>
<protein>
    <recommendedName>
        <fullName evidence="4">DUF1735 domain-containing protein</fullName>
    </recommendedName>
</protein>
<evidence type="ECO:0008006" key="4">
    <source>
        <dbReference type="Google" id="ProtNLM"/>
    </source>
</evidence>
<evidence type="ECO:0000313" key="3">
    <source>
        <dbReference type="Proteomes" id="UP000274578"/>
    </source>
</evidence>
<gene>
    <name evidence="2" type="ORF">NCTC13071_02603</name>
</gene>
<dbReference type="AlphaFoldDB" id="A0A448L983"/>
<dbReference type="EMBL" id="LR134384">
    <property type="protein sequence ID" value="VEH16565.1"/>
    <property type="molecule type" value="Genomic_DNA"/>
</dbReference>
<evidence type="ECO:0000313" key="2">
    <source>
        <dbReference type="EMBL" id="VEH16565.1"/>
    </source>
</evidence>
<dbReference type="GeneID" id="85013328"/>
<reference evidence="2 3" key="1">
    <citation type="submission" date="2018-12" db="EMBL/GenBank/DDBJ databases">
        <authorList>
            <consortium name="Pathogen Informatics"/>
        </authorList>
    </citation>
    <scope>NUCLEOTIDE SEQUENCE [LARGE SCALE GENOMIC DNA]</scope>
    <source>
        <strain evidence="2 3">NCTC13071</strain>
    </source>
</reference>
<dbReference type="PROSITE" id="PS51257">
    <property type="entry name" value="PROKAR_LIPOPROTEIN"/>
    <property type="match status" value="1"/>
</dbReference>
<accession>A0A448L983</accession>
<dbReference type="RefSeq" id="WP_018920571.1">
    <property type="nucleotide sequence ID" value="NZ_LR134384.1"/>
</dbReference>
<proteinExistence type="predicted"/>
<organism evidence="2 3">
    <name type="scientific">Segatella oris</name>
    <dbReference type="NCBI Taxonomy" id="28135"/>
    <lineage>
        <taxon>Bacteria</taxon>
        <taxon>Pseudomonadati</taxon>
        <taxon>Bacteroidota</taxon>
        <taxon>Bacteroidia</taxon>
        <taxon>Bacteroidales</taxon>
        <taxon>Prevotellaceae</taxon>
        <taxon>Segatella</taxon>
    </lineage>
</organism>
<sequence>MKNILKYSFMAALGLCIASLSACSDDYKYESAPSDTGGNAYLVASKSDTVKFTENEAQKLIVRVARVDSTQAQTIALSSDNKSFNAPTDVKFAAGEGTKDVEVAFNMTAGTSEKVSIAVASKDAFIYGLPEITYHVIRYKTHNVTVALGMWNVQSNLIVRSYGNNYMLLADKENGYNYDINFTIDDKGVVTVPAQPAWVHKTYGKIWVCGNEKGDAKSTANGVSGSAIAGTYDAKTKVATLKLLHAVPGKGAFGTKIDYISFK</sequence>
<feature type="signal peptide" evidence="1">
    <location>
        <begin position="1"/>
        <end position="24"/>
    </location>
</feature>
<name>A0A448L983_9BACT</name>